<dbReference type="Gene3D" id="1.10.10.10">
    <property type="entry name" value="Winged helix-like DNA-binding domain superfamily/Winged helix DNA-binding domain"/>
    <property type="match status" value="1"/>
</dbReference>
<accession>A0A6G4WH82</accession>
<dbReference type="SUPFAM" id="SSF46785">
    <property type="entry name" value="Winged helix' DNA-binding domain"/>
    <property type="match status" value="1"/>
</dbReference>
<feature type="region of interest" description="Disordered" evidence="1">
    <location>
        <begin position="156"/>
        <end position="183"/>
    </location>
</feature>
<dbReference type="InterPro" id="IPR000835">
    <property type="entry name" value="HTH_MarR-typ"/>
</dbReference>
<evidence type="ECO:0000313" key="3">
    <source>
        <dbReference type="EMBL" id="NGO53457.1"/>
    </source>
</evidence>
<proteinExistence type="predicted"/>
<gene>
    <name evidence="3" type="ORF">G6N73_20215</name>
</gene>
<dbReference type="PRINTS" id="PR00598">
    <property type="entry name" value="HTHMARR"/>
</dbReference>
<organism evidence="3 4">
    <name type="scientific">Allomesorhizobium camelthorni</name>
    <dbReference type="NCBI Taxonomy" id="475069"/>
    <lineage>
        <taxon>Bacteria</taxon>
        <taxon>Pseudomonadati</taxon>
        <taxon>Pseudomonadota</taxon>
        <taxon>Alphaproteobacteria</taxon>
        <taxon>Hyphomicrobiales</taxon>
        <taxon>Phyllobacteriaceae</taxon>
        <taxon>Allomesorhizobium</taxon>
    </lineage>
</organism>
<dbReference type="PANTHER" id="PTHR33164:SF104">
    <property type="entry name" value="TRANSCRIPTIONAL REGULATORY PROTEIN"/>
    <property type="match status" value="1"/>
</dbReference>
<dbReference type="InterPro" id="IPR036388">
    <property type="entry name" value="WH-like_DNA-bd_sf"/>
</dbReference>
<dbReference type="RefSeq" id="WP_165030851.1">
    <property type="nucleotide sequence ID" value="NZ_JAAKZF010000032.1"/>
</dbReference>
<dbReference type="Pfam" id="PF01047">
    <property type="entry name" value="MarR"/>
    <property type="match status" value="1"/>
</dbReference>
<protein>
    <submittedName>
        <fullName evidence="3">MarR family transcriptional regulator</fullName>
    </submittedName>
</protein>
<comment type="caution">
    <text evidence="3">The sequence shown here is derived from an EMBL/GenBank/DDBJ whole genome shotgun (WGS) entry which is preliminary data.</text>
</comment>
<keyword evidence="4" id="KW-1185">Reference proteome</keyword>
<dbReference type="GO" id="GO:0006950">
    <property type="term" value="P:response to stress"/>
    <property type="evidence" value="ECO:0007669"/>
    <property type="project" value="TreeGrafter"/>
</dbReference>
<feature type="domain" description="HTH marR-type" evidence="2">
    <location>
        <begin position="16"/>
        <end position="151"/>
    </location>
</feature>
<dbReference type="EMBL" id="JAAKZF010000032">
    <property type="protein sequence ID" value="NGO53457.1"/>
    <property type="molecule type" value="Genomic_DNA"/>
</dbReference>
<dbReference type="InterPro" id="IPR036390">
    <property type="entry name" value="WH_DNA-bd_sf"/>
</dbReference>
<dbReference type="SMART" id="SM00347">
    <property type="entry name" value="HTH_MARR"/>
    <property type="match status" value="1"/>
</dbReference>
<evidence type="ECO:0000256" key="1">
    <source>
        <dbReference type="SAM" id="MobiDB-lite"/>
    </source>
</evidence>
<feature type="compositionally biased region" description="Basic residues" evidence="1">
    <location>
        <begin position="173"/>
        <end position="183"/>
    </location>
</feature>
<reference evidence="3 4" key="1">
    <citation type="submission" date="2020-02" db="EMBL/GenBank/DDBJ databases">
        <title>Genome sequence of strain CCNWXJ40-4.</title>
        <authorList>
            <person name="Gao J."/>
            <person name="Sun J."/>
        </authorList>
    </citation>
    <scope>NUCLEOTIDE SEQUENCE [LARGE SCALE GENOMIC DNA]</scope>
    <source>
        <strain evidence="3 4">CCNWXJ 40-4</strain>
    </source>
</reference>
<dbReference type="PANTHER" id="PTHR33164">
    <property type="entry name" value="TRANSCRIPTIONAL REGULATOR, MARR FAMILY"/>
    <property type="match status" value="1"/>
</dbReference>
<dbReference type="GO" id="GO:0003700">
    <property type="term" value="F:DNA-binding transcription factor activity"/>
    <property type="evidence" value="ECO:0007669"/>
    <property type="project" value="InterPro"/>
</dbReference>
<dbReference type="AlphaFoldDB" id="A0A6G4WH82"/>
<evidence type="ECO:0000259" key="2">
    <source>
        <dbReference type="PROSITE" id="PS50995"/>
    </source>
</evidence>
<evidence type="ECO:0000313" key="4">
    <source>
        <dbReference type="Proteomes" id="UP001642900"/>
    </source>
</evidence>
<sequence length="183" mass="20713">MVGEWAVEWPELDASHIETLGRVRRISEHMRREVDGWLQPLDLNWETFDVLVTLRRSGPPYHLRPIDLNRACLLTSGAMTNRLDRVEQAGLIVRKPGTDDRRSIFVELTPAGLELANKAIEVHFSAARALLEPLAPQERATLAALLRKLLVQLEPMGETGGNDTSQQQDRASRRARRARQPVQ</sequence>
<dbReference type="Proteomes" id="UP001642900">
    <property type="component" value="Unassembled WGS sequence"/>
</dbReference>
<dbReference type="PROSITE" id="PS50995">
    <property type="entry name" value="HTH_MARR_2"/>
    <property type="match status" value="1"/>
</dbReference>
<dbReference type="InterPro" id="IPR039422">
    <property type="entry name" value="MarR/SlyA-like"/>
</dbReference>
<name>A0A6G4WH82_9HYPH</name>